<keyword evidence="12" id="KW-1185">Reference proteome</keyword>
<evidence type="ECO:0000313" key="12">
    <source>
        <dbReference type="Proteomes" id="UP000605970"/>
    </source>
</evidence>
<keyword evidence="6" id="KW-0325">Glycoprotein</keyword>
<evidence type="ECO:0000256" key="8">
    <source>
        <dbReference type="SAM" id="Coils"/>
    </source>
</evidence>
<feature type="chain" id="PRO_5035927122" evidence="9">
    <location>
        <begin position="21"/>
        <end position="789"/>
    </location>
</feature>
<dbReference type="SMART" id="SM00638">
    <property type="entry name" value="LPD_N"/>
    <property type="match status" value="1"/>
</dbReference>
<dbReference type="GO" id="GO:0005576">
    <property type="term" value="C:extracellular region"/>
    <property type="evidence" value="ECO:0007669"/>
    <property type="project" value="UniProtKB-SubCell"/>
</dbReference>
<proteinExistence type="predicted"/>
<evidence type="ECO:0000256" key="3">
    <source>
        <dbReference type="ARBA" id="ARBA00022729"/>
    </source>
</evidence>
<feature type="signal peptide" evidence="9">
    <location>
        <begin position="1"/>
        <end position="20"/>
    </location>
</feature>
<keyword evidence="5 7" id="KW-1015">Disulfide bond</keyword>
<dbReference type="InterPro" id="IPR001747">
    <property type="entry name" value="Vitellogenin_N"/>
</dbReference>
<dbReference type="SUPFAM" id="SSF48431">
    <property type="entry name" value="Lipovitellin-phosvitin complex, superhelical domain"/>
    <property type="match status" value="1"/>
</dbReference>
<evidence type="ECO:0000259" key="10">
    <source>
        <dbReference type="PROSITE" id="PS51211"/>
    </source>
</evidence>
<dbReference type="InterPro" id="IPR015819">
    <property type="entry name" value="Lipid_transp_b-sht_shell"/>
</dbReference>
<gene>
    <name evidence="11" type="ORF">Mgra_00004101</name>
</gene>
<accession>A0A8S9ZS89</accession>
<name>A0A8S9ZS89_9BILA</name>
<dbReference type="Gene3D" id="1.25.10.20">
    <property type="entry name" value="Vitellinogen, superhelical"/>
    <property type="match status" value="1"/>
</dbReference>
<organism evidence="11 12">
    <name type="scientific">Meloidogyne graminicola</name>
    <dbReference type="NCBI Taxonomy" id="189291"/>
    <lineage>
        <taxon>Eukaryota</taxon>
        <taxon>Metazoa</taxon>
        <taxon>Ecdysozoa</taxon>
        <taxon>Nematoda</taxon>
        <taxon>Chromadorea</taxon>
        <taxon>Rhabditida</taxon>
        <taxon>Tylenchina</taxon>
        <taxon>Tylenchomorpha</taxon>
        <taxon>Tylenchoidea</taxon>
        <taxon>Meloidogynidae</taxon>
        <taxon>Meloidogyninae</taxon>
        <taxon>Meloidogyne</taxon>
    </lineage>
</organism>
<dbReference type="Gene3D" id="2.30.230.10">
    <property type="entry name" value="Lipovitellin, beta-sheet shell regions, chain A"/>
    <property type="match status" value="1"/>
</dbReference>
<dbReference type="InterPro" id="IPR015816">
    <property type="entry name" value="Vitellinogen_b-sht_N"/>
</dbReference>
<feature type="disulfide bond" evidence="7">
    <location>
        <begin position="307"/>
        <end position="310"/>
    </location>
</feature>
<dbReference type="OrthoDB" id="5825149at2759"/>
<evidence type="ECO:0000256" key="7">
    <source>
        <dbReference type="PROSITE-ProRule" id="PRU00557"/>
    </source>
</evidence>
<evidence type="ECO:0000256" key="1">
    <source>
        <dbReference type="ARBA" id="ARBA00004613"/>
    </source>
</evidence>
<dbReference type="SUPFAM" id="SSF56968">
    <property type="entry name" value="Lipovitellin-phosvitin complex, beta-sheet shell regions"/>
    <property type="match status" value="1"/>
</dbReference>
<dbReference type="PANTHER" id="PTHR23345">
    <property type="entry name" value="VITELLOGENIN-RELATED"/>
    <property type="match status" value="1"/>
</dbReference>
<feature type="coiled-coil region" evidence="8">
    <location>
        <begin position="646"/>
        <end position="673"/>
    </location>
</feature>
<keyword evidence="2" id="KW-0964">Secreted</keyword>
<dbReference type="AlphaFoldDB" id="A0A8S9ZS89"/>
<evidence type="ECO:0000256" key="4">
    <source>
        <dbReference type="ARBA" id="ARBA00022761"/>
    </source>
</evidence>
<reference evidence="11" key="1">
    <citation type="journal article" date="2020" name="Ecol. Evol.">
        <title>Genome structure and content of the rice root-knot nematode (Meloidogyne graminicola).</title>
        <authorList>
            <person name="Phan N.T."/>
            <person name="Danchin E.G.J."/>
            <person name="Klopp C."/>
            <person name="Perfus-Barbeoch L."/>
            <person name="Kozlowski D.K."/>
            <person name="Koutsovoulos G.D."/>
            <person name="Lopez-Roques C."/>
            <person name="Bouchez O."/>
            <person name="Zahm M."/>
            <person name="Besnard G."/>
            <person name="Bellafiore S."/>
        </authorList>
    </citation>
    <scope>NUCLEOTIDE SEQUENCE</scope>
    <source>
        <strain evidence="11">VN-18</strain>
    </source>
</reference>
<sequence length="789" mass="90416">MRTTSLLLLLAIGLLVPSNGDEYSSGSSTLKQFFYRHFFTDNSASEQTRVPNFQKGTEYHYSYDAQVESGLSTVDESGTKTQTTDNGQQSVTRMQSQVKVYFVSQRLAQLCMTENRFGQLNEQMKQMDSQQCYEPLESFEPKQLPQEKREKLELCCQFDYVDGVIARVQFDKNDETWSKNIKRGVLNMIQMNLRQNNAQELEGGNSRQQLNNQMEEMMRGQQMRDELAHSFTIPEVTVEGECMTSYTINTAKPSEHCSQMGMDESNKQQQQQMPCSFNVTKSINFKQCSRIGDLSSGFQTEQQQSRCNQCMMDWYKRDETNQQQSATAEHPCAKCDPKVVNEQNLDRQTVMRTMLKCGNEQWTPEGQQQQECLNCCQINNSEMRSMYVFKNTKTESGPYGSVMRTEVCANLQLRSVQTMENRVLPTQTSDSDESLLYSNQLEAECHRFYMFGDEEFPDSRSSPYSQVPKVEQAGQALRVLVHSTLNHHQGVDTKQTMKLSRLVEMLRMCSYEDLKQIEQNARQNDNNQEEEEKQQTAKHILVDAMAVCGTFNCVVRLAEIIKNQELPQHKATYTISQLTGLPAPSNSIVNEVQKLCQSEQVQNQPMVKQSACFTFGALVNELCQQKSQKTPDASRIIQEQCTENMKEQYKQVLVEQYEQATNLQEKLNALTALGNAGIDSATPQLEQIIKDTNEHSLCRAKAIDALRRQSTQQPRTVQHIILPIYLNNQEDPNVRIVALQVLMRTQPEPSVIDQIIYTMSQEPNKRVRAYTYQTMKLVAKSVNPADRQM</sequence>
<feature type="domain" description="Vitellogenin" evidence="10">
    <location>
        <begin position="53"/>
        <end position="789"/>
    </location>
</feature>
<keyword evidence="4" id="KW-0758">Storage protein</keyword>
<evidence type="ECO:0000256" key="2">
    <source>
        <dbReference type="ARBA" id="ARBA00022525"/>
    </source>
</evidence>
<evidence type="ECO:0000256" key="5">
    <source>
        <dbReference type="ARBA" id="ARBA00023157"/>
    </source>
</evidence>
<dbReference type="Pfam" id="PF01347">
    <property type="entry name" value="Vitellogenin_N"/>
    <property type="match status" value="2"/>
</dbReference>
<dbReference type="GO" id="GO:0005319">
    <property type="term" value="F:lipid transporter activity"/>
    <property type="evidence" value="ECO:0007669"/>
    <property type="project" value="InterPro"/>
</dbReference>
<dbReference type="Proteomes" id="UP000605970">
    <property type="component" value="Unassembled WGS sequence"/>
</dbReference>
<dbReference type="FunFam" id="1.25.10.20:FF:000003">
    <property type="entry name" value="Vitellogenin C"/>
    <property type="match status" value="1"/>
</dbReference>
<dbReference type="PROSITE" id="PS51211">
    <property type="entry name" value="VITELLOGENIN"/>
    <property type="match status" value="1"/>
</dbReference>
<dbReference type="PANTHER" id="PTHR23345:SF15">
    <property type="entry name" value="VITELLOGENIN 1-RELATED"/>
    <property type="match status" value="1"/>
</dbReference>
<dbReference type="EMBL" id="JABEBT010000029">
    <property type="protein sequence ID" value="KAF7636511.1"/>
    <property type="molecule type" value="Genomic_DNA"/>
</dbReference>
<protein>
    <submittedName>
        <fullName evidence="11">Vitellogenin domain-containing protein</fullName>
    </submittedName>
</protein>
<evidence type="ECO:0000256" key="9">
    <source>
        <dbReference type="SAM" id="SignalP"/>
    </source>
</evidence>
<keyword evidence="3 9" id="KW-0732">Signal</keyword>
<evidence type="ECO:0000256" key="6">
    <source>
        <dbReference type="ARBA" id="ARBA00023180"/>
    </source>
</evidence>
<comment type="caution">
    <text evidence="7">Lacks conserved residue(s) required for the propagation of feature annotation.</text>
</comment>
<dbReference type="InterPro" id="IPR011030">
    <property type="entry name" value="Lipovitellin_superhlx_dom"/>
</dbReference>
<keyword evidence="8" id="KW-0175">Coiled coil</keyword>
<comment type="caution">
    <text evidence="11">The sequence shown here is derived from an EMBL/GenBank/DDBJ whole genome shotgun (WGS) entry which is preliminary data.</text>
</comment>
<evidence type="ECO:0000313" key="11">
    <source>
        <dbReference type="EMBL" id="KAF7636511.1"/>
    </source>
</evidence>
<dbReference type="GO" id="GO:0045735">
    <property type="term" value="F:nutrient reservoir activity"/>
    <property type="evidence" value="ECO:0007669"/>
    <property type="project" value="UniProtKB-KW"/>
</dbReference>
<comment type="subcellular location">
    <subcellularLocation>
        <location evidence="1">Secreted</location>
    </subcellularLocation>
</comment>
<dbReference type="InterPro" id="IPR050733">
    <property type="entry name" value="Vitellogenin/Apolipophorin"/>
</dbReference>